<dbReference type="Proteomes" id="UP000182146">
    <property type="component" value="Unassembled WGS sequence"/>
</dbReference>
<dbReference type="AlphaFoldDB" id="A0A1G9PLP3"/>
<dbReference type="NCBIfam" id="TIGR02595">
    <property type="entry name" value="PEP_CTERM"/>
    <property type="match status" value="1"/>
</dbReference>
<feature type="domain" description="Ice-binding protein C-terminal" evidence="2">
    <location>
        <begin position="206"/>
        <end position="227"/>
    </location>
</feature>
<sequence length="233" mass="26014">MAKSLKFWAMSCLLWVMTISSAQAAPFLFEYRFNVNGTFYGNYFDEPLDTLPSYFDVSGFDFTTGLGTIDIRFFPGVAGNYYISAFFDHEIDEQRNTFFNEYAEVSGTPAPGQTYEVDEPGYEFGDIYDNFFAGTLDNTNAISIAEFPAGEDVSLALAWDFSLLAGEFAVIQFILSENRPTSGFFLTHADPDSEYEFYASSTLDVIPEPSTLVLVVFGLAGLVAWSRCRNVTK</sequence>
<organism evidence="3 4">
    <name type="scientific">Geoalkalibacter ferrihydriticus</name>
    <dbReference type="NCBI Taxonomy" id="392333"/>
    <lineage>
        <taxon>Bacteria</taxon>
        <taxon>Pseudomonadati</taxon>
        <taxon>Thermodesulfobacteriota</taxon>
        <taxon>Desulfuromonadia</taxon>
        <taxon>Desulfuromonadales</taxon>
        <taxon>Geoalkalibacteraceae</taxon>
        <taxon>Geoalkalibacter</taxon>
    </lineage>
</organism>
<name>A0A1G9PLP3_9BACT</name>
<dbReference type="InterPro" id="IPR013424">
    <property type="entry name" value="Ice-binding_C"/>
</dbReference>
<evidence type="ECO:0000313" key="4">
    <source>
        <dbReference type="Proteomes" id="UP000182146"/>
    </source>
</evidence>
<reference evidence="3 4" key="1">
    <citation type="submission" date="2016-10" db="EMBL/GenBank/DDBJ databases">
        <authorList>
            <person name="de Groot N.N."/>
        </authorList>
    </citation>
    <scope>NUCLEOTIDE SEQUENCE [LARGE SCALE GENOMIC DNA]</scope>
    <source>
        <strain evidence="3 4">DSM 17813</strain>
    </source>
</reference>
<evidence type="ECO:0000259" key="2">
    <source>
        <dbReference type="Pfam" id="PF07589"/>
    </source>
</evidence>
<keyword evidence="1" id="KW-0732">Signal</keyword>
<feature type="signal peptide" evidence="1">
    <location>
        <begin position="1"/>
        <end position="24"/>
    </location>
</feature>
<accession>A0A1G9PLP3</accession>
<evidence type="ECO:0000313" key="3">
    <source>
        <dbReference type="EMBL" id="SDL99639.1"/>
    </source>
</evidence>
<proteinExistence type="predicted"/>
<protein>
    <submittedName>
        <fullName evidence="3">PEP-CTERM protein-sorting domain-containing protein</fullName>
    </submittedName>
</protein>
<dbReference type="OrthoDB" id="7069194at2"/>
<dbReference type="EMBL" id="FNGU01000003">
    <property type="protein sequence ID" value="SDL99639.1"/>
    <property type="molecule type" value="Genomic_DNA"/>
</dbReference>
<evidence type="ECO:0000256" key="1">
    <source>
        <dbReference type="SAM" id="SignalP"/>
    </source>
</evidence>
<dbReference type="Pfam" id="PF07589">
    <property type="entry name" value="PEP-CTERM"/>
    <property type="match status" value="1"/>
</dbReference>
<feature type="chain" id="PRO_5010296187" evidence="1">
    <location>
        <begin position="25"/>
        <end position="233"/>
    </location>
</feature>
<gene>
    <name evidence="3" type="ORF">SAMN05660860_01638</name>
</gene>
<dbReference type="RefSeq" id="WP_052446274.1">
    <property type="nucleotide sequence ID" value="NZ_FNGU01000003.1"/>
</dbReference>